<sequence length="54" mass="6328">MKPIEKITPGAKVYKLFEHEKLVCEGKDEVFIISITKMSREEYERDLKQSAVNQ</sequence>
<name>A0ABQ0TWZ5_9BACL</name>
<proteinExistence type="predicted"/>
<protein>
    <submittedName>
        <fullName evidence="1">Uncharacterized protein</fullName>
    </submittedName>
</protein>
<comment type="caution">
    <text evidence="1">The sequence shown here is derived from an EMBL/GenBank/DDBJ whole genome shotgun (WGS) entry which is preliminary data.</text>
</comment>
<dbReference type="Proteomes" id="UP000319578">
    <property type="component" value="Unassembled WGS sequence"/>
</dbReference>
<dbReference type="EMBL" id="BJON01000024">
    <property type="protein sequence ID" value="GED71922.1"/>
    <property type="molecule type" value="Genomic_DNA"/>
</dbReference>
<evidence type="ECO:0000313" key="1">
    <source>
        <dbReference type="EMBL" id="GED71922.1"/>
    </source>
</evidence>
<accession>A0ABQ0TWZ5</accession>
<evidence type="ECO:0000313" key="2">
    <source>
        <dbReference type="Proteomes" id="UP000319578"/>
    </source>
</evidence>
<gene>
    <name evidence="1" type="ORF">BRE01_56240</name>
</gene>
<dbReference type="RefSeq" id="WP_162839495.1">
    <property type="nucleotide sequence ID" value="NZ_BJON01000024.1"/>
</dbReference>
<organism evidence="1 2">
    <name type="scientific">Brevibacillus reuszeri</name>
    <dbReference type="NCBI Taxonomy" id="54915"/>
    <lineage>
        <taxon>Bacteria</taxon>
        <taxon>Bacillati</taxon>
        <taxon>Bacillota</taxon>
        <taxon>Bacilli</taxon>
        <taxon>Bacillales</taxon>
        <taxon>Paenibacillaceae</taxon>
        <taxon>Brevibacillus</taxon>
    </lineage>
</organism>
<reference evidence="1 2" key="1">
    <citation type="submission" date="2019-06" db="EMBL/GenBank/DDBJ databases">
        <title>Whole genome shotgun sequence of Brevibacillus reuszeri NBRC 15719.</title>
        <authorList>
            <person name="Hosoyama A."/>
            <person name="Uohara A."/>
            <person name="Ohji S."/>
            <person name="Ichikawa N."/>
        </authorList>
    </citation>
    <scope>NUCLEOTIDE SEQUENCE [LARGE SCALE GENOMIC DNA]</scope>
    <source>
        <strain evidence="1 2">NBRC 15719</strain>
    </source>
</reference>
<keyword evidence="2" id="KW-1185">Reference proteome</keyword>